<accession>A0ABP7NF32</accession>
<dbReference type="Pfam" id="PF03280">
    <property type="entry name" value="Lipase_chap"/>
    <property type="match status" value="1"/>
</dbReference>
<evidence type="ECO:0000256" key="15">
    <source>
        <dbReference type="ARBA" id="ARBA00033028"/>
    </source>
</evidence>
<dbReference type="HAMAP" id="MF_00790">
    <property type="entry name" value="Lipase_chap"/>
    <property type="match status" value="1"/>
</dbReference>
<organism evidence="18 19">
    <name type="scientific">Litoribacillus peritrichatus</name>
    <dbReference type="NCBI Taxonomy" id="718191"/>
    <lineage>
        <taxon>Bacteria</taxon>
        <taxon>Pseudomonadati</taxon>
        <taxon>Pseudomonadota</taxon>
        <taxon>Gammaproteobacteria</taxon>
        <taxon>Oceanospirillales</taxon>
        <taxon>Oceanospirillaceae</taxon>
        <taxon>Litoribacillus</taxon>
    </lineage>
</organism>
<comment type="subcellular location">
    <subcellularLocation>
        <location evidence="2">Cell inner membrane</location>
        <topology evidence="2">Single-pass membrane protein</topology>
        <orientation evidence="2">Periplasmic side</orientation>
    </subcellularLocation>
</comment>
<dbReference type="InterPro" id="IPR004961">
    <property type="entry name" value="Lipase_chaperone"/>
</dbReference>
<keyword evidence="17" id="KW-0732">Signal</keyword>
<feature type="chain" id="PRO_5045044423" description="Lipase chaperone" evidence="17">
    <location>
        <begin position="24"/>
        <end position="353"/>
    </location>
</feature>
<keyword evidence="5 16" id="KW-1003">Cell membrane</keyword>
<dbReference type="RefSeq" id="WP_344800825.1">
    <property type="nucleotide sequence ID" value="NZ_BAABBN010000017.1"/>
</dbReference>
<comment type="caution">
    <text evidence="18">The sequence shown here is derived from an EMBL/GenBank/DDBJ whole genome shotgun (WGS) entry which is preliminary data.</text>
</comment>
<keyword evidence="7 16" id="KW-0812">Transmembrane</keyword>
<comment type="similarity">
    <text evidence="3 16">Belongs to the lipase chaperone family.</text>
</comment>
<keyword evidence="8 16" id="KW-0442">Lipid degradation</keyword>
<protein>
    <recommendedName>
        <fullName evidence="4 16">Lipase chaperone</fullName>
    </recommendedName>
    <alternativeName>
        <fullName evidence="16">Lipase activator protein</fullName>
    </alternativeName>
    <alternativeName>
        <fullName evidence="15 16">Lipase foldase</fullName>
    </alternativeName>
    <alternativeName>
        <fullName evidence="13 16">Lipase helper protein</fullName>
    </alternativeName>
    <alternativeName>
        <fullName evidence="14 16">Lipase modulator</fullName>
    </alternativeName>
</protein>
<comment type="function">
    <text evidence="1 16">May be involved in the folding of the extracellular lipase during its passage through the periplasm.</text>
</comment>
<evidence type="ECO:0000256" key="13">
    <source>
        <dbReference type="ARBA" id="ARBA00030948"/>
    </source>
</evidence>
<evidence type="ECO:0000256" key="5">
    <source>
        <dbReference type="ARBA" id="ARBA00022475"/>
    </source>
</evidence>
<dbReference type="SUPFAM" id="SSF158855">
    <property type="entry name" value="Lipase chaperone-like"/>
    <property type="match status" value="1"/>
</dbReference>
<keyword evidence="19" id="KW-1185">Reference proteome</keyword>
<evidence type="ECO:0000256" key="4">
    <source>
        <dbReference type="ARBA" id="ARBA00019692"/>
    </source>
</evidence>
<gene>
    <name evidence="16" type="primary">lifO</name>
    <name evidence="18" type="ORF">GCM10022277_44030</name>
</gene>
<evidence type="ECO:0000256" key="8">
    <source>
        <dbReference type="ARBA" id="ARBA00022963"/>
    </source>
</evidence>
<dbReference type="EMBL" id="BAABBN010000017">
    <property type="protein sequence ID" value="GAA3943436.1"/>
    <property type="molecule type" value="Genomic_DNA"/>
</dbReference>
<evidence type="ECO:0000256" key="12">
    <source>
        <dbReference type="ARBA" id="ARBA00023186"/>
    </source>
</evidence>
<evidence type="ECO:0000256" key="2">
    <source>
        <dbReference type="ARBA" id="ARBA00004383"/>
    </source>
</evidence>
<feature type="signal peptide" evidence="17">
    <location>
        <begin position="1"/>
        <end position="23"/>
    </location>
</feature>
<dbReference type="Proteomes" id="UP001501565">
    <property type="component" value="Unassembled WGS sequence"/>
</dbReference>
<evidence type="ECO:0000256" key="3">
    <source>
        <dbReference type="ARBA" id="ARBA00010358"/>
    </source>
</evidence>
<evidence type="ECO:0000256" key="17">
    <source>
        <dbReference type="SAM" id="SignalP"/>
    </source>
</evidence>
<evidence type="ECO:0000256" key="10">
    <source>
        <dbReference type="ARBA" id="ARBA00023098"/>
    </source>
</evidence>
<keyword evidence="11 16" id="KW-0472">Membrane</keyword>
<sequence>MRTSLILASLFILLLASASVWFANNPTSFDSLSSVSVPQADVASETLNFVHSDPASPEITSPPSTKQQEIKALMSLPASLRGTDINGGFKVDEDGHLILSRDNRDLFEYFLSSMGEETLEQILERISNLIEVSLASPAREEAQVLLNNYIDLKRALADLEQQVGTGLAQYGSNSLDAHRARLDMMSDLRRQYLGDEAAIAFYGESEDFDRYMLQKMQIATNQTLSSHEKTKAYVALMEQAPDSVKPRLQDDYKMQSLELTVADLKATGASEHEIYTARADVLGEEAASRLQQVEQAQSVWQGRYDQYAEQRQAIQQSSMDTDSQQEAINQLQQSLFEDHEVRRVQALDRISTQ</sequence>
<evidence type="ECO:0000256" key="7">
    <source>
        <dbReference type="ARBA" id="ARBA00022692"/>
    </source>
</evidence>
<keyword evidence="6 16" id="KW-0997">Cell inner membrane</keyword>
<evidence type="ECO:0000256" key="14">
    <source>
        <dbReference type="ARBA" id="ARBA00031542"/>
    </source>
</evidence>
<keyword evidence="12 16" id="KW-0143">Chaperone</keyword>
<evidence type="ECO:0000313" key="19">
    <source>
        <dbReference type="Proteomes" id="UP001501565"/>
    </source>
</evidence>
<evidence type="ECO:0000256" key="9">
    <source>
        <dbReference type="ARBA" id="ARBA00022989"/>
    </source>
</evidence>
<evidence type="ECO:0000256" key="16">
    <source>
        <dbReference type="HAMAP-Rule" id="MF_00790"/>
    </source>
</evidence>
<keyword evidence="9 16" id="KW-1133">Transmembrane helix</keyword>
<evidence type="ECO:0000256" key="6">
    <source>
        <dbReference type="ARBA" id="ARBA00022519"/>
    </source>
</evidence>
<evidence type="ECO:0000256" key="1">
    <source>
        <dbReference type="ARBA" id="ARBA00003280"/>
    </source>
</evidence>
<evidence type="ECO:0000256" key="11">
    <source>
        <dbReference type="ARBA" id="ARBA00023136"/>
    </source>
</evidence>
<name>A0ABP7NF32_9GAMM</name>
<proteinExistence type="inferred from homology"/>
<keyword evidence="10 16" id="KW-0443">Lipid metabolism</keyword>
<evidence type="ECO:0000313" key="18">
    <source>
        <dbReference type="EMBL" id="GAA3943436.1"/>
    </source>
</evidence>
<reference evidence="19" key="1">
    <citation type="journal article" date="2019" name="Int. J. Syst. Evol. Microbiol.">
        <title>The Global Catalogue of Microorganisms (GCM) 10K type strain sequencing project: providing services to taxonomists for standard genome sequencing and annotation.</title>
        <authorList>
            <consortium name="The Broad Institute Genomics Platform"/>
            <consortium name="The Broad Institute Genome Sequencing Center for Infectious Disease"/>
            <person name="Wu L."/>
            <person name="Ma J."/>
        </authorList>
    </citation>
    <scope>NUCLEOTIDE SEQUENCE [LARGE SCALE GENOMIC DNA]</scope>
    <source>
        <strain evidence="19">JCM 17551</strain>
    </source>
</reference>